<evidence type="ECO:0000313" key="2">
    <source>
        <dbReference type="EMBL" id="ROV90959.1"/>
    </source>
</evidence>
<accession>A0A423VIZ1</accession>
<dbReference type="OrthoDB" id="4358152at2759"/>
<proteinExistence type="predicted"/>
<dbReference type="STRING" id="252740.A0A423VIZ1"/>
<feature type="compositionally biased region" description="Low complexity" evidence="1">
    <location>
        <begin position="241"/>
        <end position="253"/>
    </location>
</feature>
<sequence>MGSSLPPQTCQIIRIVVLLRSESSRPTFDVFFDQHFRERPISAACNPIPPETPQHVLRGILSTATTITNLTDHCLGEFMQRCLALRPSHLSDSVKYEKDYFRMKHFSWHMDQYPGKPYTPHSSGPPSWLETSRATNALWSLQLYLDLVTSIFSGRIAWADERLGWDAVELKSMRFYYHGVETLADGAAQAPYSFPGYSLSVLSGDKALDTIVEFLEDVYGWKLPSCRREDVPVGEEKKQQSLHLPSQSPSAQSFDWEHEGP</sequence>
<keyword evidence="3" id="KW-1185">Reference proteome</keyword>
<evidence type="ECO:0000313" key="3">
    <source>
        <dbReference type="Proteomes" id="UP000284375"/>
    </source>
</evidence>
<organism evidence="2 3">
    <name type="scientific">Cytospora chrysosperma</name>
    <name type="common">Cytospora canker fungus</name>
    <name type="synonym">Sphaeria chrysosperma</name>
    <dbReference type="NCBI Taxonomy" id="252740"/>
    <lineage>
        <taxon>Eukaryota</taxon>
        <taxon>Fungi</taxon>
        <taxon>Dikarya</taxon>
        <taxon>Ascomycota</taxon>
        <taxon>Pezizomycotina</taxon>
        <taxon>Sordariomycetes</taxon>
        <taxon>Sordariomycetidae</taxon>
        <taxon>Diaporthales</taxon>
        <taxon>Cytosporaceae</taxon>
        <taxon>Cytospora</taxon>
    </lineage>
</organism>
<dbReference type="Proteomes" id="UP000284375">
    <property type="component" value="Unassembled WGS sequence"/>
</dbReference>
<dbReference type="AlphaFoldDB" id="A0A423VIZ1"/>
<dbReference type="EMBL" id="LJZO01000046">
    <property type="protein sequence ID" value="ROV90959.1"/>
    <property type="molecule type" value="Genomic_DNA"/>
</dbReference>
<reference evidence="2 3" key="1">
    <citation type="submission" date="2015-09" db="EMBL/GenBank/DDBJ databases">
        <title>Host preference determinants of Valsa canker pathogens revealed by comparative genomics.</title>
        <authorList>
            <person name="Yin Z."/>
            <person name="Huang L."/>
        </authorList>
    </citation>
    <scope>NUCLEOTIDE SEQUENCE [LARGE SCALE GENOMIC DNA]</scope>
    <source>
        <strain evidence="2 3">YSFL</strain>
    </source>
</reference>
<comment type="caution">
    <text evidence="2">The sequence shown here is derived from an EMBL/GenBank/DDBJ whole genome shotgun (WGS) entry which is preliminary data.</text>
</comment>
<name>A0A423VIZ1_CYTCH</name>
<feature type="region of interest" description="Disordered" evidence="1">
    <location>
        <begin position="232"/>
        <end position="261"/>
    </location>
</feature>
<evidence type="ECO:0000256" key="1">
    <source>
        <dbReference type="SAM" id="MobiDB-lite"/>
    </source>
</evidence>
<gene>
    <name evidence="2" type="ORF">VSDG_07736</name>
</gene>
<protein>
    <submittedName>
        <fullName evidence="2">Uncharacterized protein</fullName>
    </submittedName>
</protein>